<proteinExistence type="predicted"/>
<name>A0ACD3AF20_9AGAR</name>
<accession>A0ACD3AF20</accession>
<dbReference type="EMBL" id="ML208482">
    <property type="protein sequence ID" value="TFK64258.1"/>
    <property type="molecule type" value="Genomic_DNA"/>
</dbReference>
<keyword evidence="2" id="KW-1185">Reference proteome</keyword>
<gene>
    <name evidence="1" type="ORF">BDN72DRAFT_881599</name>
</gene>
<sequence>MRQPSRFQWSRISFAGALFLLSLPLKAVARPVRGIGIDVDFVLQLGGPVNVTSFSFYIFLAVMFVVYALGAFRNMLSHNEFVRGGHYAVILVSAICLITYDALGAVWMSQDPPDPYADFEHYPDEVLTLKPSFYAFFGAVEKLGDLFLLGGILALLDYRMGVYSQLTLRMAPDRILKWIFDGVLLLALAICLILIGVSTGSYQDGYGIGSEFYYRQFTVVTTSASYVIPPIINFYEDLFESGFESIINTGRAYTAFYVIAVLDIVITAVVLLNQHVKNKPVVDPVLSNLAIYASPLLLGRALFKIAVCIIESPVNTTFDNTATLALVDIIVSGFLYLLVFVAVINAGARKEDVGIQPEKSRVSGNAT</sequence>
<protein>
    <submittedName>
        <fullName evidence="1">Uncharacterized protein</fullName>
    </submittedName>
</protein>
<evidence type="ECO:0000313" key="1">
    <source>
        <dbReference type="EMBL" id="TFK64258.1"/>
    </source>
</evidence>
<organism evidence="1 2">
    <name type="scientific">Pluteus cervinus</name>
    <dbReference type="NCBI Taxonomy" id="181527"/>
    <lineage>
        <taxon>Eukaryota</taxon>
        <taxon>Fungi</taxon>
        <taxon>Dikarya</taxon>
        <taxon>Basidiomycota</taxon>
        <taxon>Agaricomycotina</taxon>
        <taxon>Agaricomycetes</taxon>
        <taxon>Agaricomycetidae</taxon>
        <taxon>Agaricales</taxon>
        <taxon>Pluteineae</taxon>
        <taxon>Pluteaceae</taxon>
        <taxon>Pluteus</taxon>
    </lineage>
</organism>
<evidence type="ECO:0000313" key="2">
    <source>
        <dbReference type="Proteomes" id="UP000308600"/>
    </source>
</evidence>
<dbReference type="Proteomes" id="UP000308600">
    <property type="component" value="Unassembled WGS sequence"/>
</dbReference>
<reference evidence="1 2" key="1">
    <citation type="journal article" date="2019" name="Nat. Ecol. Evol.">
        <title>Megaphylogeny resolves global patterns of mushroom evolution.</title>
        <authorList>
            <person name="Varga T."/>
            <person name="Krizsan K."/>
            <person name="Foldi C."/>
            <person name="Dima B."/>
            <person name="Sanchez-Garcia M."/>
            <person name="Sanchez-Ramirez S."/>
            <person name="Szollosi G.J."/>
            <person name="Szarkandi J.G."/>
            <person name="Papp V."/>
            <person name="Albert L."/>
            <person name="Andreopoulos W."/>
            <person name="Angelini C."/>
            <person name="Antonin V."/>
            <person name="Barry K.W."/>
            <person name="Bougher N.L."/>
            <person name="Buchanan P."/>
            <person name="Buyck B."/>
            <person name="Bense V."/>
            <person name="Catcheside P."/>
            <person name="Chovatia M."/>
            <person name="Cooper J."/>
            <person name="Damon W."/>
            <person name="Desjardin D."/>
            <person name="Finy P."/>
            <person name="Geml J."/>
            <person name="Haridas S."/>
            <person name="Hughes K."/>
            <person name="Justo A."/>
            <person name="Karasinski D."/>
            <person name="Kautmanova I."/>
            <person name="Kiss B."/>
            <person name="Kocsube S."/>
            <person name="Kotiranta H."/>
            <person name="LaButti K.M."/>
            <person name="Lechner B.E."/>
            <person name="Liimatainen K."/>
            <person name="Lipzen A."/>
            <person name="Lukacs Z."/>
            <person name="Mihaltcheva S."/>
            <person name="Morgado L.N."/>
            <person name="Niskanen T."/>
            <person name="Noordeloos M.E."/>
            <person name="Ohm R.A."/>
            <person name="Ortiz-Santana B."/>
            <person name="Ovrebo C."/>
            <person name="Racz N."/>
            <person name="Riley R."/>
            <person name="Savchenko A."/>
            <person name="Shiryaev A."/>
            <person name="Soop K."/>
            <person name="Spirin V."/>
            <person name="Szebenyi C."/>
            <person name="Tomsovsky M."/>
            <person name="Tulloss R.E."/>
            <person name="Uehling J."/>
            <person name="Grigoriev I.V."/>
            <person name="Vagvolgyi C."/>
            <person name="Papp T."/>
            <person name="Martin F.M."/>
            <person name="Miettinen O."/>
            <person name="Hibbett D.S."/>
            <person name="Nagy L.G."/>
        </authorList>
    </citation>
    <scope>NUCLEOTIDE SEQUENCE [LARGE SCALE GENOMIC DNA]</scope>
    <source>
        <strain evidence="1 2">NL-1719</strain>
    </source>
</reference>